<dbReference type="GeneID" id="58718364"/>
<organism evidence="4 5">
    <name type="scientific">Listeria booriae</name>
    <dbReference type="NCBI Taxonomy" id="1552123"/>
    <lineage>
        <taxon>Bacteria</taxon>
        <taxon>Bacillati</taxon>
        <taxon>Bacillota</taxon>
        <taxon>Bacilli</taxon>
        <taxon>Bacillales</taxon>
        <taxon>Listeriaceae</taxon>
        <taxon>Listeria</taxon>
    </lineage>
</organism>
<dbReference type="EMBL" id="JNFA01000028">
    <property type="protein sequence ID" value="KGL38952.1"/>
    <property type="molecule type" value="Genomic_DNA"/>
</dbReference>
<dbReference type="STRING" id="1552123.EP57_13535"/>
<protein>
    <recommendedName>
        <fullName evidence="3">Bacterial sugar transferase domain-containing protein</fullName>
    </recommendedName>
</protein>
<dbReference type="Pfam" id="PF02397">
    <property type="entry name" value="Bac_transf"/>
    <property type="match status" value="1"/>
</dbReference>
<dbReference type="PANTHER" id="PTHR30576:SF10">
    <property type="entry name" value="SLL5057 PROTEIN"/>
    <property type="match status" value="1"/>
</dbReference>
<dbReference type="AlphaFoldDB" id="A0A099W1U7"/>
<dbReference type="Proteomes" id="UP000029844">
    <property type="component" value="Unassembled WGS sequence"/>
</dbReference>
<dbReference type="OrthoDB" id="9808602at2"/>
<accession>A0A099W1U7</accession>
<gene>
    <name evidence="4" type="ORF">EP57_13535</name>
</gene>
<proteinExistence type="inferred from homology"/>
<comment type="similarity">
    <text evidence="1">Belongs to the bacterial sugar transferase family.</text>
</comment>
<feature type="transmembrane region" description="Helical" evidence="2">
    <location>
        <begin position="21"/>
        <end position="47"/>
    </location>
</feature>
<keyword evidence="2" id="KW-0812">Transmembrane</keyword>
<keyword evidence="2" id="KW-0472">Membrane</keyword>
<sequence>MFYSSEKRKSVYVNGTKEYRYRVLDISVSLLALLISAPVLLIIMLLIKISDIKAPVFFKQKRIGLDGVSFEMYKFRSMVVGAEKLKAALLERNEVEGLMFKINDDPRITRIGKVLRKTSLDEFPQLLNVLQGHMSIVGPRPPLPEEVEEYTSYDKLRLLVKPGCTGLWQVSGRNKLSFQDMVELDLYYIRHRSIRFNCLILMKTWRELTGKGSGV</sequence>
<reference evidence="4 5" key="1">
    <citation type="submission" date="2014-05" db="EMBL/GenBank/DDBJ databases">
        <title>Novel Listeriaceae from food processing environments.</title>
        <authorList>
            <person name="den Bakker H.C."/>
        </authorList>
    </citation>
    <scope>NUCLEOTIDE SEQUENCE [LARGE SCALE GENOMIC DNA]</scope>
    <source>
        <strain evidence="4 5">FSL A5-0281</strain>
    </source>
</reference>
<evidence type="ECO:0000313" key="5">
    <source>
        <dbReference type="Proteomes" id="UP000029844"/>
    </source>
</evidence>
<keyword evidence="2" id="KW-1133">Transmembrane helix</keyword>
<evidence type="ECO:0000256" key="1">
    <source>
        <dbReference type="ARBA" id="ARBA00006464"/>
    </source>
</evidence>
<keyword evidence="5" id="KW-1185">Reference proteome</keyword>
<dbReference type="eggNOG" id="COG2148">
    <property type="taxonomic scope" value="Bacteria"/>
</dbReference>
<evidence type="ECO:0000256" key="2">
    <source>
        <dbReference type="SAM" id="Phobius"/>
    </source>
</evidence>
<feature type="domain" description="Bacterial sugar transferase" evidence="3">
    <location>
        <begin position="22"/>
        <end position="207"/>
    </location>
</feature>
<evidence type="ECO:0000313" key="4">
    <source>
        <dbReference type="EMBL" id="KGL38952.1"/>
    </source>
</evidence>
<dbReference type="RefSeq" id="WP_036087405.1">
    <property type="nucleotide sequence ID" value="NZ_CBCSHQ010000003.1"/>
</dbReference>
<comment type="caution">
    <text evidence="4">The sequence shown here is derived from an EMBL/GenBank/DDBJ whole genome shotgun (WGS) entry which is preliminary data.</text>
</comment>
<dbReference type="PANTHER" id="PTHR30576">
    <property type="entry name" value="COLANIC BIOSYNTHESIS UDP-GLUCOSE LIPID CARRIER TRANSFERASE"/>
    <property type="match status" value="1"/>
</dbReference>
<name>A0A099W1U7_9LIST</name>
<dbReference type="GO" id="GO:0016780">
    <property type="term" value="F:phosphotransferase activity, for other substituted phosphate groups"/>
    <property type="evidence" value="ECO:0007669"/>
    <property type="project" value="TreeGrafter"/>
</dbReference>
<dbReference type="InterPro" id="IPR003362">
    <property type="entry name" value="Bact_transf"/>
</dbReference>
<evidence type="ECO:0000259" key="3">
    <source>
        <dbReference type="Pfam" id="PF02397"/>
    </source>
</evidence>